<name>A0A4R2GT37_9HYPH</name>
<dbReference type="GO" id="GO:0005829">
    <property type="term" value="C:cytosol"/>
    <property type="evidence" value="ECO:0007669"/>
    <property type="project" value="TreeGrafter"/>
</dbReference>
<sequence>MSDRAKRRGRFITFEGGEGVGKSTQIRLLEARLRDAGLDVVVTREPGGSQRAEAIRAYILGGGARELGPMAEALLFSAARIDHIDSLIRPALQAGKWVLCDRFADSTRAYQGANGKLGDEVIAALEKVTLAGVRPDLTLVLDMPPAIGLRRAAARREAGAPADRFESEGLGFHARLRKAFHQIANAEPERCVIVNADRTAPEVEADIFRIIDERLGDTVRRLPALAR</sequence>
<keyword evidence="6 12" id="KW-0547">Nucleotide-binding</keyword>
<dbReference type="GO" id="GO:0006235">
    <property type="term" value="P:dTTP biosynthetic process"/>
    <property type="evidence" value="ECO:0007669"/>
    <property type="project" value="UniProtKB-UniRule"/>
</dbReference>
<evidence type="ECO:0000259" key="13">
    <source>
        <dbReference type="Pfam" id="PF02223"/>
    </source>
</evidence>
<evidence type="ECO:0000313" key="15">
    <source>
        <dbReference type="Proteomes" id="UP000294881"/>
    </source>
</evidence>
<keyword evidence="15" id="KW-1185">Reference proteome</keyword>
<dbReference type="AlphaFoldDB" id="A0A4R2GT37"/>
<dbReference type="GO" id="GO:0006227">
    <property type="term" value="P:dUDP biosynthetic process"/>
    <property type="evidence" value="ECO:0007669"/>
    <property type="project" value="TreeGrafter"/>
</dbReference>
<reference evidence="14 15" key="1">
    <citation type="submission" date="2019-03" db="EMBL/GenBank/DDBJ databases">
        <title>Genomic Encyclopedia of Type Strains, Phase IV (KMG-IV): sequencing the most valuable type-strain genomes for metagenomic binning, comparative biology and taxonomic classification.</title>
        <authorList>
            <person name="Goeker M."/>
        </authorList>
    </citation>
    <scope>NUCLEOTIDE SEQUENCE [LARGE SCALE GENOMIC DNA]</scope>
    <source>
        <strain evidence="14 15">DSM 22958</strain>
    </source>
</reference>
<evidence type="ECO:0000256" key="12">
    <source>
        <dbReference type="HAMAP-Rule" id="MF_00165"/>
    </source>
</evidence>
<feature type="binding site" evidence="12">
    <location>
        <begin position="16"/>
        <end position="23"/>
    </location>
    <ligand>
        <name>ATP</name>
        <dbReference type="ChEBI" id="CHEBI:30616"/>
    </ligand>
</feature>
<comment type="caution">
    <text evidence="14">The sequence shown here is derived from an EMBL/GenBank/DDBJ whole genome shotgun (WGS) entry which is preliminary data.</text>
</comment>
<evidence type="ECO:0000256" key="2">
    <source>
        <dbReference type="ARBA" id="ARBA00012980"/>
    </source>
</evidence>
<gene>
    <name evidence="12" type="primary">tmk</name>
    <name evidence="14" type="ORF">EV666_1059</name>
</gene>
<keyword evidence="5 12" id="KW-0545">Nucleotide biosynthesis</keyword>
<evidence type="ECO:0000256" key="10">
    <source>
        <dbReference type="ARBA" id="ARBA00048743"/>
    </source>
</evidence>
<dbReference type="Gene3D" id="3.40.50.300">
    <property type="entry name" value="P-loop containing nucleotide triphosphate hydrolases"/>
    <property type="match status" value="1"/>
</dbReference>
<dbReference type="PROSITE" id="PS01331">
    <property type="entry name" value="THYMIDYLATE_KINASE"/>
    <property type="match status" value="1"/>
</dbReference>
<evidence type="ECO:0000313" key="14">
    <source>
        <dbReference type="EMBL" id="TCO13643.1"/>
    </source>
</evidence>
<evidence type="ECO:0000256" key="4">
    <source>
        <dbReference type="ARBA" id="ARBA00022679"/>
    </source>
</evidence>
<keyword evidence="4 12" id="KW-0808">Transferase</keyword>
<protein>
    <recommendedName>
        <fullName evidence="3 12">Thymidylate kinase</fullName>
        <ecNumber evidence="2 12">2.7.4.9</ecNumber>
    </recommendedName>
    <alternativeName>
        <fullName evidence="9 12">dTMP kinase</fullName>
    </alternativeName>
</protein>
<keyword evidence="7 12" id="KW-0418">Kinase</keyword>
<dbReference type="NCBIfam" id="TIGR00041">
    <property type="entry name" value="DTMP_kinase"/>
    <property type="match status" value="1"/>
</dbReference>
<proteinExistence type="inferred from homology"/>
<evidence type="ECO:0000256" key="3">
    <source>
        <dbReference type="ARBA" id="ARBA00017144"/>
    </source>
</evidence>
<evidence type="ECO:0000256" key="7">
    <source>
        <dbReference type="ARBA" id="ARBA00022777"/>
    </source>
</evidence>
<comment type="catalytic activity">
    <reaction evidence="10 12">
        <text>dTMP + ATP = dTDP + ADP</text>
        <dbReference type="Rhea" id="RHEA:13517"/>
        <dbReference type="ChEBI" id="CHEBI:30616"/>
        <dbReference type="ChEBI" id="CHEBI:58369"/>
        <dbReference type="ChEBI" id="CHEBI:63528"/>
        <dbReference type="ChEBI" id="CHEBI:456216"/>
        <dbReference type="EC" id="2.7.4.9"/>
    </reaction>
</comment>
<keyword evidence="8 12" id="KW-0067">ATP-binding</keyword>
<dbReference type="Proteomes" id="UP000294881">
    <property type="component" value="Unassembled WGS sequence"/>
</dbReference>
<dbReference type="OrthoDB" id="9774907at2"/>
<evidence type="ECO:0000256" key="6">
    <source>
        <dbReference type="ARBA" id="ARBA00022741"/>
    </source>
</evidence>
<dbReference type="FunFam" id="3.40.50.300:FF:000225">
    <property type="entry name" value="Thymidylate kinase"/>
    <property type="match status" value="1"/>
</dbReference>
<dbReference type="GO" id="GO:0006233">
    <property type="term" value="P:dTDP biosynthetic process"/>
    <property type="evidence" value="ECO:0007669"/>
    <property type="project" value="InterPro"/>
</dbReference>
<dbReference type="EMBL" id="SLWL01000005">
    <property type="protein sequence ID" value="TCO13643.1"/>
    <property type="molecule type" value="Genomic_DNA"/>
</dbReference>
<dbReference type="PANTHER" id="PTHR10344">
    <property type="entry name" value="THYMIDYLATE KINASE"/>
    <property type="match status" value="1"/>
</dbReference>
<evidence type="ECO:0000256" key="11">
    <source>
        <dbReference type="ARBA" id="ARBA00057735"/>
    </source>
</evidence>
<dbReference type="GO" id="GO:0004798">
    <property type="term" value="F:dTMP kinase activity"/>
    <property type="evidence" value="ECO:0007669"/>
    <property type="project" value="UniProtKB-UniRule"/>
</dbReference>
<feature type="domain" description="Thymidylate kinase-like" evidence="13">
    <location>
        <begin position="14"/>
        <end position="207"/>
    </location>
</feature>
<dbReference type="SUPFAM" id="SSF52540">
    <property type="entry name" value="P-loop containing nucleoside triphosphate hydrolases"/>
    <property type="match status" value="1"/>
</dbReference>
<accession>A0A4R2GT37</accession>
<dbReference type="RefSeq" id="WP_132005451.1">
    <property type="nucleotide sequence ID" value="NZ_JBHUNN010000002.1"/>
</dbReference>
<dbReference type="InterPro" id="IPR018094">
    <property type="entry name" value="Thymidylate_kinase"/>
</dbReference>
<organism evidence="14 15">
    <name type="scientific">Camelimonas lactis</name>
    <dbReference type="NCBI Taxonomy" id="659006"/>
    <lineage>
        <taxon>Bacteria</taxon>
        <taxon>Pseudomonadati</taxon>
        <taxon>Pseudomonadota</taxon>
        <taxon>Alphaproteobacteria</taxon>
        <taxon>Hyphomicrobiales</taxon>
        <taxon>Chelatococcaceae</taxon>
        <taxon>Camelimonas</taxon>
    </lineage>
</organism>
<dbReference type="HAMAP" id="MF_00165">
    <property type="entry name" value="Thymidylate_kinase"/>
    <property type="match status" value="1"/>
</dbReference>
<comment type="function">
    <text evidence="11 12">Phosphorylation of dTMP to form dTDP in both de novo and salvage pathways of dTTP synthesis.</text>
</comment>
<dbReference type="InterPro" id="IPR018095">
    <property type="entry name" value="Thymidylate_kin_CS"/>
</dbReference>
<dbReference type="Pfam" id="PF02223">
    <property type="entry name" value="Thymidylate_kin"/>
    <property type="match status" value="1"/>
</dbReference>
<evidence type="ECO:0000256" key="5">
    <source>
        <dbReference type="ARBA" id="ARBA00022727"/>
    </source>
</evidence>
<dbReference type="InterPro" id="IPR039430">
    <property type="entry name" value="Thymidylate_kin-like_dom"/>
</dbReference>
<dbReference type="CDD" id="cd01672">
    <property type="entry name" value="TMPK"/>
    <property type="match status" value="1"/>
</dbReference>
<dbReference type="PANTHER" id="PTHR10344:SF4">
    <property type="entry name" value="UMP-CMP KINASE 2, MITOCHONDRIAL"/>
    <property type="match status" value="1"/>
</dbReference>
<evidence type="ECO:0000256" key="1">
    <source>
        <dbReference type="ARBA" id="ARBA00009776"/>
    </source>
</evidence>
<dbReference type="GO" id="GO:0005524">
    <property type="term" value="F:ATP binding"/>
    <property type="evidence" value="ECO:0007669"/>
    <property type="project" value="UniProtKB-UniRule"/>
</dbReference>
<evidence type="ECO:0000256" key="9">
    <source>
        <dbReference type="ARBA" id="ARBA00029962"/>
    </source>
</evidence>
<evidence type="ECO:0000256" key="8">
    <source>
        <dbReference type="ARBA" id="ARBA00022840"/>
    </source>
</evidence>
<comment type="similarity">
    <text evidence="1 12">Belongs to the thymidylate kinase family.</text>
</comment>
<dbReference type="InterPro" id="IPR027417">
    <property type="entry name" value="P-loop_NTPase"/>
</dbReference>
<dbReference type="EC" id="2.7.4.9" evidence="2 12"/>